<dbReference type="Pfam" id="PF03332">
    <property type="entry name" value="PMM"/>
    <property type="match status" value="1"/>
</dbReference>
<comment type="similarity">
    <text evidence="3 13">Belongs to the eukaryotic PMM family.</text>
</comment>
<evidence type="ECO:0000313" key="14">
    <source>
        <dbReference type="EMBL" id="VDM44160.1"/>
    </source>
</evidence>
<feature type="binding site" evidence="11">
    <location>
        <position position="192"/>
    </location>
    <ligand>
        <name>alpha-D-mannose 1-phosphate</name>
        <dbReference type="ChEBI" id="CHEBI:58409"/>
    </ligand>
</feature>
<evidence type="ECO:0000313" key="16">
    <source>
        <dbReference type="WBParaSite" id="TCNE_0001283901-mRNA-1"/>
    </source>
</evidence>
<sequence length="315" mass="35899">MCLGSFPFVNVLKDVITVGSYCVAVRDFNVGFKSYWLVGVQLSLRVERSLAGGTVYSNIDTTERMDGVERKRAILLFDVDGTLTMPRQKMDEVMREFLVQVRTKVPLAVVGGSDLGKIVEQLGSNLEDVLKRFDFVFSENGLVGFHNEEAYPVQSIKDKLGEERLQKLINFTLKRFSEIELPVKRGNFVEFRNGMLNLSPIGRSCSQEERLHFVEYDTVHGIRKRFVEQLKDFTKGWDLNVCIGGQISVDVFPNGWDKTFCLQYLNEFDNIYFFGDKTAPGGNDHDIFISPRTIGYTVLNPQDTRVQVSELLKTF</sequence>
<evidence type="ECO:0000256" key="12">
    <source>
        <dbReference type="PIRSR" id="PIRSR605002-3"/>
    </source>
</evidence>
<comment type="subcellular location">
    <subcellularLocation>
        <location evidence="1 13">Cytoplasm</location>
    </subcellularLocation>
</comment>
<evidence type="ECO:0000256" key="7">
    <source>
        <dbReference type="ARBA" id="ARBA00022723"/>
    </source>
</evidence>
<protein>
    <recommendedName>
        <fullName evidence="5 13">Phosphomannomutase</fullName>
        <ecNumber evidence="5 13">5.4.2.8</ecNumber>
    </recommendedName>
</protein>
<evidence type="ECO:0000256" key="13">
    <source>
        <dbReference type="RuleBase" id="RU361118"/>
    </source>
</evidence>
<dbReference type="InterPro" id="IPR043169">
    <property type="entry name" value="PMM_cap"/>
</dbReference>
<evidence type="ECO:0000256" key="9">
    <source>
        <dbReference type="ARBA" id="ARBA00023235"/>
    </source>
</evidence>
<dbReference type="GO" id="GO:0006013">
    <property type="term" value="P:mannose metabolic process"/>
    <property type="evidence" value="ECO:0007669"/>
    <property type="project" value="TreeGrafter"/>
</dbReference>
<keyword evidence="8 12" id="KW-0460">Magnesium</keyword>
<keyword evidence="7 12" id="KW-0479">Metal-binding</keyword>
<evidence type="ECO:0000256" key="10">
    <source>
        <dbReference type="PIRSR" id="PIRSR605002-1"/>
    </source>
</evidence>
<accession>A0A183UWG9</accession>
<dbReference type="GO" id="GO:0005829">
    <property type="term" value="C:cytosol"/>
    <property type="evidence" value="ECO:0007669"/>
    <property type="project" value="TreeGrafter"/>
</dbReference>
<dbReference type="FunFam" id="3.30.1240.20:FF:000001">
    <property type="entry name" value="Phosphomannomutase"/>
    <property type="match status" value="1"/>
</dbReference>
<dbReference type="NCBIfam" id="TIGR01484">
    <property type="entry name" value="HAD-SF-IIB"/>
    <property type="match status" value="1"/>
</dbReference>
<feature type="binding site" evidence="11">
    <location>
        <position position="210"/>
    </location>
    <ligand>
        <name>alpha-D-mannose 1-phosphate</name>
        <dbReference type="ChEBI" id="CHEBI:58409"/>
    </ligand>
</feature>
<dbReference type="PANTHER" id="PTHR10466:SF0">
    <property type="entry name" value="PHOSPHOMANNOMUTASE"/>
    <property type="match status" value="1"/>
</dbReference>
<dbReference type="EMBL" id="UYWY01021450">
    <property type="protein sequence ID" value="VDM44160.1"/>
    <property type="molecule type" value="Genomic_DNA"/>
</dbReference>
<comment type="cofactor">
    <cofactor evidence="12">
        <name>Mg(2+)</name>
        <dbReference type="ChEBI" id="CHEBI:18420"/>
    </cofactor>
</comment>
<feature type="binding site" evidence="11">
    <location>
        <position position="250"/>
    </location>
    <ligand>
        <name>alpha-D-mannose 1-phosphate</name>
        <dbReference type="ChEBI" id="CHEBI:58409"/>
    </ligand>
</feature>
<dbReference type="EC" id="5.4.2.8" evidence="5 13"/>
<dbReference type="Gene3D" id="3.30.1240.20">
    <property type="match status" value="1"/>
</dbReference>
<feature type="binding site" evidence="11">
    <location>
        <position position="87"/>
    </location>
    <ligand>
        <name>alpha-D-mannose 1-phosphate</name>
        <dbReference type="ChEBI" id="CHEBI:58409"/>
    </ligand>
</feature>
<dbReference type="GO" id="GO:0004615">
    <property type="term" value="F:phosphomannomutase activity"/>
    <property type="evidence" value="ECO:0007669"/>
    <property type="project" value="UniProtKB-EC"/>
</dbReference>
<proteinExistence type="inferred from homology"/>
<dbReference type="GO" id="GO:0006487">
    <property type="term" value="P:protein N-linked glycosylation"/>
    <property type="evidence" value="ECO:0007669"/>
    <property type="project" value="TreeGrafter"/>
</dbReference>
<feature type="active site" description="Nucleophile" evidence="10">
    <location>
        <position position="78"/>
    </location>
</feature>
<dbReference type="CDD" id="cd02585">
    <property type="entry name" value="HAD_PMM"/>
    <property type="match status" value="1"/>
</dbReference>
<comment type="pathway">
    <text evidence="2 13">Nucleotide-sugar biosynthesis; GDP-alpha-D-mannose biosynthesis; alpha-D-mannose 1-phosphate from D-fructose 6-phosphate: step 2/2.</text>
</comment>
<evidence type="ECO:0000313" key="15">
    <source>
        <dbReference type="Proteomes" id="UP000050794"/>
    </source>
</evidence>
<dbReference type="SFLD" id="SFLDG01140">
    <property type="entry name" value="C2.B:_Phosphomannomutase_and_P"/>
    <property type="match status" value="1"/>
</dbReference>
<dbReference type="Proteomes" id="UP000050794">
    <property type="component" value="Unassembled WGS sequence"/>
</dbReference>
<evidence type="ECO:0000256" key="1">
    <source>
        <dbReference type="ARBA" id="ARBA00004496"/>
    </source>
</evidence>
<comment type="catalytic activity">
    <reaction evidence="13">
        <text>alpha-D-mannose 1-phosphate = D-mannose 6-phosphate</text>
        <dbReference type="Rhea" id="RHEA:11140"/>
        <dbReference type="ChEBI" id="CHEBI:58409"/>
        <dbReference type="ChEBI" id="CHEBI:58735"/>
        <dbReference type="EC" id="5.4.2.8"/>
    </reaction>
</comment>
<evidence type="ECO:0000256" key="6">
    <source>
        <dbReference type="ARBA" id="ARBA00022490"/>
    </source>
</evidence>
<dbReference type="SUPFAM" id="SSF56784">
    <property type="entry name" value="HAD-like"/>
    <property type="match status" value="1"/>
</dbReference>
<dbReference type="UniPathway" id="UPA00126">
    <property type="reaction ID" value="UER00424"/>
</dbReference>
<dbReference type="Gene3D" id="3.40.50.1000">
    <property type="entry name" value="HAD superfamily/HAD-like"/>
    <property type="match status" value="1"/>
</dbReference>
<reference evidence="14 15" key="2">
    <citation type="submission" date="2018-11" db="EMBL/GenBank/DDBJ databases">
        <authorList>
            <consortium name="Pathogen Informatics"/>
        </authorList>
    </citation>
    <scope>NUCLEOTIDE SEQUENCE [LARGE SCALE GENOMIC DNA]</scope>
</reference>
<dbReference type="InterPro" id="IPR036412">
    <property type="entry name" value="HAD-like_sf"/>
</dbReference>
<dbReference type="SFLD" id="SFLDF00445">
    <property type="entry name" value="alpha-phosphomannomutase"/>
    <property type="match status" value="1"/>
</dbReference>
<dbReference type="GO" id="GO:0009298">
    <property type="term" value="P:GDP-mannose biosynthetic process"/>
    <property type="evidence" value="ECO:0007669"/>
    <property type="project" value="UniProtKB-UniPathway"/>
</dbReference>
<comment type="function">
    <text evidence="13">Involved in the synthesis of the GDP-mannose and dolichol-phosphate-mannose required for a number of critical mannosyl transfer reactions.</text>
</comment>
<feature type="active site" description="Proton donor/acceptor" evidence="10">
    <location>
        <position position="80"/>
    </location>
</feature>
<dbReference type="PANTHER" id="PTHR10466">
    <property type="entry name" value="PHOSPHOMANNOMUTASE"/>
    <property type="match status" value="1"/>
</dbReference>
<dbReference type="SFLD" id="SFLDS00003">
    <property type="entry name" value="Haloacid_Dehalogenase"/>
    <property type="match status" value="1"/>
</dbReference>
<organism evidence="15 16">
    <name type="scientific">Toxocara canis</name>
    <name type="common">Canine roundworm</name>
    <dbReference type="NCBI Taxonomy" id="6265"/>
    <lineage>
        <taxon>Eukaryota</taxon>
        <taxon>Metazoa</taxon>
        <taxon>Ecdysozoa</taxon>
        <taxon>Nematoda</taxon>
        <taxon>Chromadorea</taxon>
        <taxon>Rhabditida</taxon>
        <taxon>Spirurina</taxon>
        <taxon>Ascaridomorpha</taxon>
        <taxon>Ascaridoidea</taxon>
        <taxon>Toxocaridae</taxon>
        <taxon>Toxocara</taxon>
    </lineage>
</organism>
<dbReference type="SFLD" id="SFLDG01143">
    <property type="entry name" value="C2.B.3:_Phosphomannomutase_Lik"/>
    <property type="match status" value="1"/>
</dbReference>
<evidence type="ECO:0000256" key="4">
    <source>
        <dbReference type="ARBA" id="ARBA00011738"/>
    </source>
</evidence>
<dbReference type="GO" id="GO:0046872">
    <property type="term" value="F:metal ion binding"/>
    <property type="evidence" value="ECO:0007669"/>
    <property type="project" value="UniProtKB-KW"/>
</dbReference>
<feature type="binding site" evidence="12">
    <location>
        <position position="276"/>
    </location>
    <ligand>
        <name>Mg(2+)</name>
        <dbReference type="ChEBI" id="CHEBI:18420"/>
        <label>1</label>
    </ligand>
</feature>
<name>A0A183UWG9_TOXCA</name>
<keyword evidence="9 13" id="KW-0413">Isomerase</keyword>
<dbReference type="WBParaSite" id="TCNE_0001283901-mRNA-1">
    <property type="protein sequence ID" value="TCNE_0001283901-mRNA-1"/>
    <property type="gene ID" value="TCNE_0001283901"/>
</dbReference>
<dbReference type="InterPro" id="IPR005002">
    <property type="entry name" value="PMM"/>
</dbReference>
<dbReference type="InterPro" id="IPR023214">
    <property type="entry name" value="HAD_sf"/>
</dbReference>
<gene>
    <name evidence="14" type="ORF">TCNE_LOCUS12839</name>
</gene>
<reference evidence="16" key="1">
    <citation type="submission" date="2016-06" db="UniProtKB">
        <authorList>
            <consortium name="WormBaseParasite"/>
        </authorList>
    </citation>
    <scope>IDENTIFICATION</scope>
</reference>
<keyword evidence="15" id="KW-1185">Reference proteome</keyword>
<feature type="binding site" evidence="12">
    <location>
        <position position="80"/>
    </location>
    <ligand>
        <name>Mg(2+)</name>
        <dbReference type="ChEBI" id="CHEBI:18420"/>
        <label>1</label>
    </ligand>
</feature>
<feature type="binding site" evidence="12">
    <location>
        <position position="293"/>
    </location>
    <ligand>
        <name>Mg(2+)</name>
        <dbReference type="ChEBI" id="CHEBI:18420"/>
        <label>1</label>
    </ligand>
</feature>
<evidence type="ECO:0000256" key="8">
    <source>
        <dbReference type="ARBA" id="ARBA00022842"/>
    </source>
</evidence>
<feature type="binding site" evidence="11">
    <location>
        <position position="203"/>
    </location>
    <ligand>
        <name>alpha-D-mannose 1-phosphate</name>
        <dbReference type="ChEBI" id="CHEBI:58409"/>
    </ligand>
</feature>
<feature type="binding site" evidence="12">
    <location>
        <position position="78"/>
    </location>
    <ligand>
        <name>Mg(2+)</name>
        <dbReference type="ChEBI" id="CHEBI:18420"/>
        <label>1</label>
    </ligand>
</feature>
<evidence type="ECO:0000256" key="11">
    <source>
        <dbReference type="PIRSR" id="PIRSR605002-2"/>
    </source>
</evidence>
<evidence type="ECO:0000256" key="5">
    <source>
        <dbReference type="ARBA" id="ARBA00012730"/>
    </source>
</evidence>
<keyword evidence="6 13" id="KW-0963">Cytoplasm</keyword>
<feature type="binding site" evidence="11">
    <location>
        <position position="248"/>
    </location>
    <ligand>
        <name>alpha-D-mannose 1-phosphate</name>
        <dbReference type="ChEBI" id="CHEBI:58409"/>
    </ligand>
</feature>
<feature type="binding site" evidence="12">
    <location>
        <position position="288"/>
    </location>
    <ligand>
        <name>Mg(2+)</name>
        <dbReference type="ChEBI" id="CHEBI:18420"/>
        <label>1</label>
    </ligand>
</feature>
<evidence type="ECO:0000256" key="2">
    <source>
        <dbReference type="ARBA" id="ARBA00004699"/>
    </source>
</evidence>
<comment type="subunit">
    <text evidence="4 13">Homodimer.</text>
</comment>
<dbReference type="InterPro" id="IPR006379">
    <property type="entry name" value="HAD-SF_hydro_IIB"/>
</dbReference>
<evidence type="ECO:0000256" key="3">
    <source>
        <dbReference type="ARBA" id="ARBA00009736"/>
    </source>
</evidence>
<dbReference type="AlphaFoldDB" id="A0A183UWG9"/>